<keyword evidence="10" id="KW-1185">Reference proteome</keyword>
<dbReference type="PANTHER" id="PTHR10283">
    <property type="entry name" value="SOLUTE CARRIER FAMILY 13 MEMBER"/>
    <property type="match status" value="1"/>
</dbReference>
<comment type="caution">
    <text evidence="9">The sequence shown here is derived from an EMBL/GenBank/DDBJ whole genome shotgun (WGS) entry which is preliminary data.</text>
</comment>
<dbReference type="GO" id="GO:0006817">
    <property type="term" value="P:phosphate ion transport"/>
    <property type="evidence" value="ECO:0007669"/>
    <property type="project" value="TreeGrafter"/>
</dbReference>
<feature type="transmembrane region" description="Helical" evidence="7">
    <location>
        <begin position="739"/>
        <end position="756"/>
    </location>
</feature>
<dbReference type="Proteomes" id="UP000790833">
    <property type="component" value="Unassembled WGS sequence"/>
</dbReference>
<evidence type="ECO:0000256" key="1">
    <source>
        <dbReference type="ARBA" id="ARBA00004141"/>
    </source>
</evidence>
<dbReference type="RefSeq" id="XP_043047918.1">
    <property type="nucleotide sequence ID" value="XM_043192550.1"/>
</dbReference>
<dbReference type="AlphaFoldDB" id="A0A9P7V6N7"/>
<feature type="transmembrane region" description="Helical" evidence="7">
    <location>
        <begin position="482"/>
        <end position="503"/>
    </location>
</feature>
<dbReference type="GO" id="GO:0006797">
    <property type="term" value="P:polyphosphate metabolic process"/>
    <property type="evidence" value="ECO:0007669"/>
    <property type="project" value="TreeGrafter"/>
</dbReference>
<evidence type="ECO:0000256" key="7">
    <source>
        <dbReference type="SAM" id="Phobius"/>
    </source>
</evidence>
<evidence type="ECO:0000256" key="5">
    <source>
        <dbReference type="ARBA" id="ARBA00023136"/>
    </source>
</evidence>
<evidence type="ECO:0000256" key="6">
    <source>
        <dbReference type="SAM" id="MobiDB-lite"/>
    </source>
</evidence>
<keyword evidence="3 7" id="KW-0812">Transmembrane</keyword>
<dbReference type="GO" id="GO:0005886">
    <property type="term" value="C:plasma membrane"/>
    <property type="evidence" value="ECO:0007669"/>
    <property type="project" value="TreeGrafter"/>
</dbReference>
<dbReference type="Pfam" id="PF03105">
    <property type="entry name" value="SPX"/>
    <property type="match status" value="1"/>
</dbReference>
<dbReference type="Pfam" id="PF03600">
    <property type="entry name" value="CitMHS"/>
    <property type="match status" value="1"/>
</dbReference>
<evidence type="ECO:0000313" key="10">
    <source>
        <dbReference type="Proteomes" id="UP000790833"/>
    </source>
</evidence>
<dbReference type="CDD" id="cd01115">
    <property type="entry name" value="SLC13_permease"/>
    <property type="match status" value="1"/>
</dbReference>
<organism evidence="9 10">
    <name type="scientific">Scheffersomyces spartinae</name>
    <dbReference type="NCBI Taxonomy" id="45513"/>
    <lineage>
        <taxon>Eukaryota</taxon>
        <taxon>Fungi</taxon>
        <taxon>Dikarya</taxon>
        <taxon>Ascomycota</taxon>
        <taxon>Saccharomycotina</taxon>
        <taxon>Pichiomycetes</taxon>
        <taxon>Debaryomycetaceae</taxon>
        <taxon>Scheffersomyces</taxon>
    </lineage>
</organism>
<dbReference type="GO" id="GO:0005315">
    <property type="term" value="F:phosphate transmembrane transporter activity"/>
    <property type="evidence" value="ECO:0007669"/>
    <property type="project" value="TreeGrafter"/>
</dbReference>
<feature type="transmembrane region" description="Helical" evidence="7">
    <location>
        <begin position="565"/>
        <end position="588"/>
    </location>
</feature>
<feature type="transmembrane region" description="Helical" evidence="7">
    <location>
        <begin position="829"/>
        <end position="862"/>
    </location>
</feature>
<dbReference type="InterPro" id="IPR004331">
    <property type="entry name" value="SPX_dom"/>
</dbReference>
<feature type="transmembrane region" description="Helical" evidence="7">
    <location>
        <begin position="912"/>
        <end position="940"/>
    </location>
</feature>
<feature type="compositionally biased region" description="Low complexity" evidence="6">
    <location>
        <begin position="70"/>
        <end position="82"/>
    </location>
</feature>
<reference evidence="9" key="1">
    <citation type="submission" date="2021-03" db="EMBL/GenBank/DDBJ databases">
        <authorList>
            <person name="Palmer J.M."/>
        </authorList>
    </citation>
    <scope>NUCLEOTIDE SEQUENCE</scope>
    <source>
        <strain evidence="9">ARV_011</strain>
    </source>
</reference>
<feature type="region of interest" description="Disordered" evidence="6">
    <location>
        <begin position="67"/>
        <end position="93"/>
    </location>
</feature>
<dbReference type="GeneID" id="66115141"/>
<evidence type="ECO:0000256" key="3">
    <source>
        <dbReference type="ARBA" id="ARBA00022692"/>
    </source>
</evidence>
<dbReference type="PANTHER" id="PTHR10283:SF110">
    <property type="entry name" value="INORGANIC PHOSPHATE TRANSPORTER PHO87-RELATED"/>
    <property type="match status" value="1"/>
</dbReference>
<keyword evidence="4 7" id="KW-1133">Transmembrane helix</keyword>
<feature type="domain" description="SPX" evidence="8">
    <location>
        <begin position="1"/>
        <end position="378"/>
    </location>
</feature>
<evidence type="ECO:0000256" key="2">
    <source>
        <dbReference type="ARBA" id="ARBA00022448"/>
    </source>
</evidence>
<name>A0A9P7V6N7_9ASCO</name>
<gene>
    <name evidence="9" type="primary">PHO87</name>
    <name evidence="9" type="ORF">KQ657_001767</name>
</gene>
<dbReference type="PROSITE" id="PS51382">
    <property type="entry name" value="SPX"/>
    <property type="match status" value="1"/>
</dbReference>
<feature type="transmembrane region" description="Helical" evidence="7">
    <location>
        <begin position="874"/>
        <end position="892"/>
    </location>
</feature>
<feature type="transmembrane region" description="Helical" evidence="7">
    <location>
        <begin position="762"/>
        <end position="783"/>
    </location>
</feature>
<evidence type="ECO:0000313" key="9">
    <source>
        <dbReference type="EMBL" id="KAG7192368.1"/>
    </source>
</evidence>
<protein>
    <submittedName>
        <fullName evidence="9">Member of the phosphate permease</fullName>
    </submittedName>
</protein>
<dbReference type="EMBL" id="JAHMUF010000018">
    <property type="protein sequence ID" value="KAG7192368.1"/>
    <property type="molecule type" value="Genomic_DNA"/>
</dbReference>
<dbReference type="OrthoDB" id="10260443at2759"/>
<keyword evidence="2" id="KW-0813">Transport</keyword>
<proteinExistence type="predicted"/>
<accession>A0A9P7V6N7</accession>
<comment type="subcellular location">
    <subcellularLocation>
        <location evidence="1">Membrane</location>
        <topology evidence="1">Multi-pass membrane protein</topology>
    </subcellularLocation>
</comment>
<keyword evidence="5 7" id="KW-0472">Membrane</keyword>
<evidence type="ECO:0000259" key="8">
    <source>
        <dbReference type="PROSITE" id="PS51382"/>
    </source>
</evidence>
<evidence type="ECO:0000256" key="4">
    <source>
        <dbReference type="ARBA" id="ARBA00022989"/>
    </source>
</evidence>
<feature type="transmembrane region" description="Helical" evidence="7">
    <location>
        <begin position="695"/>
        <end position="718"/>
    </location>
</feature>
<feature type="transmembrane region" description="Helical" evidence="7">
    <location>
        <begin position="515"/>
        <end position="545"/>
    </location>
</feature>
<sequence>MKFSHSLTFNAVPEWQQDYLNYDGLKKLIYQIQEQVYEQFAGPEGQNISTTTISDLVNEAQAQLKKDLDSAASSSDNAKTTSESSGNAFSSDAEKTKVISKQKWSKISALLKRNKPQEHHDLEKGIDSIKNKGSEAESDTYSVALFSPSGGSHGLPVDFTDTLVMAAIVEELLESISDVKPTLNNGYVLRAFAVQLLPELSKVSNFFESKYLELSLDYDNLFKDIEKMNIQYAPFGAELGDNGLGGAVIGRRQLRGSNRRRSSVFETINHLDRKLTRRSSNASKKLNGKNPIESAIVSDDEDDSDIDDFEVSKHSLLTDNDFDETVQKQVTLKKKSVLLFISLNELKSFIELNKIGFTKICKKFDKTMNYKIKEEFVTQFISNYSMFQSATINSLSFKINQVVSAYASLSETSKDAASTELKSYLRDHIVWERNTVWKEMLSLEKKTFNIEPNTQAVNLDDDILNIEWTRIKFIPFPVPKSLLTSQTIKLIIIIIVFSVLMAVKTFKDPVQGRALAVLVASAMLWASEALPLFVTSMLVPLLVVTCKVLKNKDGTVMYGQDASQYILGVMWSSVIMLLIGGFTLAAALSKYNVAKVISSFILALAGTDPRIILLAIMCVSVFLSMWISNVAAPVLAFSLIQPILRSLPTTNPFSKALVLGIALASNMAGMASPISSPQNMIAIEAMTPNPGWGNWFAVALPVCIFGTILIWLELILVFDIKSVKIKAFKPIKDRFTVKQWFVSIVSFVTIILWCTLTKTELTWGELGIISCIPVVLFFGTGLLRIDDLNNFPWSIVLLAMGGQALGKAITSSGLLKTIAIALQHKIEDFPLFAIFAIFGILVLVVATFVSHTVAALIVVPLVKEVGENLPQPHPLILIMGTALMASAAMGLPTSGFPNVTAISMTDEVRKRYLTVNLFITVGVPASLLAFLAVLSLGFGVMHGIGF</sequence>
<dbReference type="InterPro" id="IPR004680">
    <property type="entry name" value="Cit_transptr-like_dom"/>
</dbReference>